<comment type="cofactor">
    <cofactor evidence="8">
        <name>FMN</name>
        <dbReference type="ChEBI" id="CHEBI:58210"/>
    </cofactor>
    <text evidence="8">Binds 1 FMN per subunit.</text>
</comment>
<gene>
    <name evidence="10" type="ORF">CHU93_12580</name>
</gene>
<dbReference type="SUPFAM" id="SSF55469">
    <property type="entry name" value="FMN-dependent nitroreductase-like"/>
    <property type="match status" value="1"/>
</dbReference>
<dbReference type="Pfam" id="PF00881">
    <property type="entry name" value="Nitroreductase"/>
    <property type="match status" value="1"/>
</dbReference>
<evidence type="ECO:0000313" key="10">
    <source>
        <dbReference type="EMBL" id="OYQ26093.1"/>
    </source>
</evidence>
<feature type="domain" description="Nitroreductase" evidence="9">
    <location>
        <begin position="28"/>
        <end position="169"/>
    </location>
</feature>
<keyword evidence="11" id="KW-1185">Reference proteome</keyword>
<dbReference type="InterPro" id="IPR052530">
    <property type="entry name" value="NAD(P)H_nitroreductase"/>
</dbReference>
<dbReference type="PIRSF" id="PIRSF000232">
    <property type="entry name" value="YdjA"/>
    <property type="match status" value="1"/>
</dbReference>
<dbReference type="OrthoDB" id="9804207at2"/>
<dbReference type="PANTHER" id="PTHR43821:SF1">
    <property type="entry name" value="NAD(P)H NITROREDUCTASE YDJA-RELATED"/>
    <property type="match status" value="1"/>
</dbReference>
<evidence type="ECO:0000256" key="4">
    <source>
        <dbReference type="ARBA" id="ARBA00022857"/>
    </source>
</evidence>
<dbReference type="AlphaFoldDB" id="A0A255YAC4"/>
<sequence>MDAFNDRSTPATLLATRRSGKARDMIAPGPDAEQLAAILAAAARVPDHGKLFPWRFVVVENRAAFAERLLAIYRAGKPEAGRLELEAVVQFATQAPCLVVVIASPKPSHIPQWEQELSAGALCQNLCLAAHAHDFVANWLTGWAAFDPQVLALFGGAAPERIAGFFFIGRQAKPLEERPRPDLAAITSRWPG</sequence>
<keyword evidence="6 7" id="KW-0520">NAD</keyword>
<evidence type="ECO:0000256" key="6">
    <source>
        <dbReference type="ARBA" id="ARBA00023027"/>
    </source>
</evidence>
<dbReference type="CDD" id="cd02135">
    <property type="entry name" value="YdjA-like"/>
    <property type="match status" value="1"/>
</dbReference>
<accession>A0A255YAC4</accession>
<evidence type="ECO:0000256" key="5">
    <source>
        <dbReference type="ARBA" id="ARBA00023002"/>
    </source>
</evidence>
<evidence type="ECO:0000256" key="7">
    <source>
        <dbReference type="PIRNR" id="PIRNR000232"/>
    </source>
</evidence>
<feature type="binding site" description="in other chain" evidence="8">
    <location>
        <begin position="17"/>
        <end position="19"/>
    </location>
    <ligand>
        <name>FMN</name>
        <dbReference type="ChEBI" id="CHEBI:58210"/>
        <note>ligand shared between dimeric partners</note>
    </ligand>
</feature>
<feature type="binding site" evidence="8">
    <location>
        <position position="44"/>
    </location>
    <ligand>
        <name>FMN</name>
        <dbReference type="ChEBI" id="CHEBI:58210"/>
        <note>ligand shared between dimeric partners</note>
    </ligand>
</feature>
<keyword evidence="4 7" id="KW-0521">NADP</keyword>
<evidence type="ECO:0000256" key="3">
    <source>
        <dbReference type="ARBA" id="ARBA00022643"/>
    </source>
</evidence>
<feature type="binding site" description="in other chain" evidence="8">
    <location>
        <begin position="139"/>
        <end position="141"/>
    </location>
    <ligand>
        <name>FMN</name>
        <dbReference type="ChEBI" id="CHEBI:58210"/>
        <note>ligand shared between dimeric partners</note>
    </ligand>
</feature>
<keyword evidence="2 7" id="KW-0285">Flavoprotein</keyword>
<reference evidence="10 11" key="1">
    <citation type="submission" date="2017-07" db="EMBL/GenBank/DDBJ databases">
        <title>Sandarakinorhabdus cyanobacteriorum sp. nov., a novel bacterium isolated from cyanobacterial aggregates in a eutrophic lake.</title>
        <authorList>
            <person name="Cai H."/>
        </authorList>
    </citation>
    <scope>NUCLEOTIDE SEQUENCE [LARGE SCALE GENOMIC DNA]</scope>
    <source>
        <strain evidence="10 11">TH057</strain>
    </source>
</reference>
<dbReference type="GO" id="GO:0016491">
    <property type="term" value="F:oxidoreductase activity"/>
    <property type="evidence" value="ECO:0007669"/>
    <property type="project" value="UniProtKB-UniRule"/>
</dbReference>
<evidence type="ECO:0000259" key="9">
    <source>
        <dbReference type="Pfam" id="PF00881"/>
    </source>
</evidence>
<evidence type="ECO:0000256" key="1">
    <source>
        <dbReference type="ARBA" id="ARBA00007118"/>
    </source>
</evidence>
<dbReference type="InterPro" id="IPR029479">
    <property type="entry name" value="Nitroreductase"/>
</dbReference>
<dbReference type="InterPro" id="IPR000415">
    <property type="entry name" value="Nitroreductase-like"/>
</dbReference>
<organism evidence="10 11">
    <name type="scientific">Sandarakinorhabdus cyanobacteriorum</name>
    <dbReference type="NCBI Taxonomy" id="1981098"/>
    <lineage>
        <taxon>Bacteria</taxon>
        <taxon>Pseudomonadati</taxon>
        <taxon>Pseudomonadota</taxon>
        <taxon>Alphaproteobacteria</taxon>
        <taxon>Sphingomonadales</taxon>
        <taxon>Sphingosinicellaceae</taxon>
        <taxon>Sandarakinorhabdus</taxon>
    </lineage>
</organism>
<keyword evidence="3 7" id="KW-0288">FMN</keyword>
<dbReference type="RefSeq" id="WP_094474596.1">
    <property type="nucleotide sequence ID" value="NZ_NOXT01000120.1"/>
</dbReference>
<dbReference type="InterPro" id="IPR026021">
    <property type="entry name" value="YdjA-like"/>
</dbReference>
<dbReference type="Gene3D" id="3.40.109.10">
    <property type="entry name" value="NADH Oxidase"/>
    <property type="match status" value="1"/>
</dbReference>
<evidence type="ECO:0000256" key="8">
    <source>
        <dbReference type="PIRSR" id="PIRSR000232-1"/>
    </source>
</evidence>
<dbReference type="EC" id="1.-.-.-" evidence="7"/>
<evidence type="ECO:0000313" key="11">
    <source>
        <dbReference type="Proteomes" id="UP000216991"/>
    </source>
</evidence>
<dbReference type="Proteomes" id="UP000216991">
    <property type="component" value="Unassembled WGS sequence"/>
</dbReference>
<name>A0A255YAC4_9SPHN</name>
<dbReference type="EMBL" id="NOXT01000120">
    <property type="protein sequence ID" value="OYQ26093.1"/>
    <property type="molecule type" value="Genomic_DNA"/>
</dbReference>
<keyword evidence="5 7" id="KW-0560">Oxidoreductase</keyword>
<dbReference type="PANTHER" id="PTHR43821">
    <property type="entry name" value="NAD(P)H NITROREDUCTASE YDJA-RELATED"/>
    <property type="match status" value="1"/>
</dbReference>
<comment type="caution">
    <text evidence="10">The sequence shown here is derived from an EMBL/GenBank/DDBJ whole genome shotgun (WGS) entry which is preliminary data.</text>
</comment>
<evidence type="ECO:0000256" key="2">
    <source>
        <dbReference type="ARBA" id="ARBA00022630"/>
    </source>
</evidence>
<proteinExistence type="inferred from homology"/>
<protein>
    <recommendedName>
        <fullName evidence="7">Putative NAD(P)H nitroreductase</fullName>
        <ecNumber evidence="7">1.-.-.-</ecNumber>
    </recommendedName>
</protein>
<comment type="similarity">
    <text evidence="1 7">Belongs to the nitroreductase family.</text>
</comment>
<feature type="binding site" evidence="8">
    <location>
        <position position="48"/>
    </location>
    <ligand>
        <name>FMN</name>
        <dbReference type="ChEBI" id="CHEBI:58210"/>
        <note>ligand shared between dimeric partners</note>
    </ligand>
</feature>